<keyword evidence="3" id="KW-1185">Reference proteome</keyword>
<dbReference type="Proteomes" id="UP001642409">
    <property type="component" value="Unassembled WGS sequence"/>
</dbReference>
<evidence type="ECO:0000313" key="2">
    <source>
        <dbReference type="EMBL" id="CAL6104291.1"/>
    </source>
</evidence>
<sequence>MFSVLSHFFDSFVLGTPVADNLERWTSKHVLLLLQIQFKPVQLILQNLLNKVAATEQVTTAKQKYLRRVSDAILDLKLKQPQIHILEWFNQFITLEMDLAPGKLLVLFIVERTDKCTVHQKFQVHLLVSI</sequence>
<name>A0AA86U0G5_9EUKA</name>
<evidence type="ECO:0000313" key="3">
    <source>
        <dbReference type="Proteomes" id="UP001642409"/>
    </source>
</evidence>
<comment type="caution">
    <text evidence="1">The sequence shown here is derived from an EMBL/GenBank/DDBJ whole genome shotgun (WGS) entry which is preliminary data.</text>
</comment>
<dbReference type="EMBL" id="CATOUU010000549">
    <property type="protein sequence ID" value="CAI9933792.1"/>
    <property type="molecule type" value="Genomic_DNA"/>
</dbReference>
<accession>A0AA86U0G5</accession>
<reference evidence="2 3" key="2">
    <citation type="submission" date="2024-07" db="EMBL/GenBank/DDBJ databases">
        <authorList>
            <person name="Akdeniz Z."/>
        </authorList>
    </citation>
    <scope>NUCLEOTIDE SEQUENCE [LARGE SCALE GENOMIC DNA]</scope>
</reference>
<organism evidence="1">
    <name type="scientific">Hexamita inflata</name>
    <dbReference type="NCBI Taxonomy" id="28002"/>
    <lineage>
        <taxon>Eukaryota</taxon>
        <taxon>Metamonada</taxon>
        <taxon>Diplomonadida</taxon>
        <taxon>Hexamitidae</taxon>
        <taxon>Hexamitinae</taxon>
        <taxon>Hexamita</taxon>
    </lineage>
</organism>
<gene>
    <name evidence="1" type="ORF">HINF_LOCUS21437</name>
    <name evidence="2" type="ORF">HINF_LOCUS72712</name>
</gene>
<evidence type="ECO:0000313" key="1">
    <source>
        <dbReference type="EMBL" id="CAI9933792.1"/>
    </source>
</evidence>
<protein>
    <submittedName>
        <fullName evidence="2">Hypothetical_protein</fullName>
    </submittedName>
</protein>
<dbReference type="EMBL" id="CAXDID020000581">
    <property type="protein sequence ID" value="CAL6104291.1"/>
    <property type="molecule type" value="Genomic_DNA"/>
</dbReference>
<proteinExistence type="predicted"/>
<dbReference type="AlphaFoldDB" id="A0AA86U0G5"/>
<reference evidence="1" key="1">
    <citation type="submission" date="2023-06" db="EMBL/GenBank/DDBJ databases">
        <authorList>
            <person name="Kurt Z."/>
        </authorList>
    </citation>
    <scope>NUCLEOTIDE SEQUENCE</scope>
</reference>